<dbReference type="InterPro" id="IPR006091">
    <property type="entry name" value="Acyl-CoA_Oxase/DH_mid-dom"/>
</dbReference>
<keyword evidence="5 7" id="KW-0560">Oxidoreductase</keyword>
<evidence type="ECO:0000313" key="12">
    <source>
        <dbReference type="Proteomes" id="UP000247781"/>
    </source>
</evidence>
<evidence type="ECO:0000313" key="11">
    <source>
        <dbReference type="EMBL" id="PXX01637.1"/>
    </source>
</evidence>
<dbReference type="GO" id="GO:0005886">
    <property type="term" value="C:plasma membrane"/>
    <property type="evidence" value="ECO:0007669"/>
    <property type="project" value="TreeGrafter"/>
</dbReference>
<dbReference type="GO" id="GO:0016627">
    <property type="term" value="F:oxidoreductase activity, acting on the CH-CH group of donors"/>
    <property type="evidence" value="ECO:0007669"/>
    <property type="project" value="InterPro"/>
</dbReference>
<keyword evidence="3 7" id="KW-0285">Flavoprotein</keyword>
<evidence type="ECO:0000256" key="2">
    <source>
        <dbReference type="ARBA" id="ARBA00009347"/>
    </source>
</evidence>
<keyword evidence="4 7" id="KW-0274">FAD</keyword>
<keyword evidence="12" id="KW-1185">Reference proteome</keyword>
<dbReference type="AlphaFoldDB" id="A0A318HBI3"/>
<proteinExistence type="inferred from homology"/>
<evidence type="ECO:0000256" key="3">
    <source>
        <dbReference type="ARBA" id="ARBA00022630"/>
    </source>
</evidence>
<evidence type="ECO:0000256" key="7">
    <source>
        <dbReference type="RuleBase" id="RU362125"/>
    </source>
</evidence>
<accession>A0A318HBI3</accession>
<dbReference type="OrthoDB" id="4507084at2"/>
<gene>
    <name evidence="11" type="ORF">C8E89_12731</name>
</gene>
<dbReference type="InterPro" id="IPR037069">
    <property type="entry name" value="AcylCoA_DH/ox_N_sf"/>
</dbReference>
<dbReference type="Pfam" id="PF02770">
    <property type="entry name" value="Acyl-CoA_dh_M"/>
    <property type="match status" value="1"/>
</dbReference>
<dbReference type="RefSeq" id="WP_110319414.1">
    <property type="nucleotide sequence ID" value="NZ_QJJU01000027.1"/>
</dbReference>
<organism evidence="11 12">
    <name type="scientific">Mycolicibacterium moriokaense</name>
    <dbReference type="NCBI Taxonomy" id="39691"/>
    <lineage>
        <taxon>Bacteria</taxon>
        <taxon>Bacillati</taxon>
        <taxon>Actinomycetota</taxon>
        <taxon>Actinomycetes</taxon>
        <taxon>Mycobacteriales</taxon>
        <taxon>Mycobacteriaceae</taxon>
        <taxon>Mycolicibacterium</taxon>
    </lineage>
</organism>
<dbReference type="InterPro" id="IPR036250">
    <property type="entry name" value="AcylCo_DH-like_C"/>
</dbReference>
<dbReference type="SUPFAM" id="SSF47203">
    <property type="entry name" value="Acyl-CoA dehydrogenase C-terminal domain-like"/>
    <property type="match status" value="1"/>
</dbReference>
<dbReference type="Gene3D" id="1.20.140.10">
    <property type="entry name" value="Butyryl-CoA Dehydrogenase, subunit A, domain 3"/>
    <property type="match status" value="1"/>
</dbReference>
<comment type="cofactor">
    <cofactor evidence="1 7">
        <name>FAD</name>
        <dbReference type="ChEBI" id="CHEBI:57692"/>
    </cofactor>
</comment>
<comment type="catalytic activity">
    <reaction evidence="6">
        <text>a 2,3-saturated acyl-CoA + A = a 2,3-dehydroacyl-CoA + AH2</text>
        <dbReference type="Rhea" id="RHEA:48608"/>
        <dbReference type="ChEBI" id="CHEBI:13193"/>
        <dbReference type="ChEBI" id="CHEBI:17499"/>
        <dbReference type="ChEBI" id="CHEBI:60015"/>
        <dbReference type="ChEBI" id="CHEBI:65111"/>
    </reaction>
</comment>
<feature type="domain" description="Acyl-CoA oxidase/dehydrogenase middle" evidence="9">
    <location>
        <begin position="128"/>
        <end position="222"/>
    </location>
</feature>
<dbReference type="EMBL" id="QJJU01000027">
    <property type="protein sequence ID" value="PXX01637.1"/>
    <property type="molecule type" value="Genomic_DNA"/>
</dbReference>
<feature type="domain" description="Acyl-CoA dehydrogenase/oxidase N-terminal" evidence="10">
    <location>
        <begin position="7"/>
        <end position="123"/>
    </location>
</feature>
<sequence length="386" mass="42131">MDFQWGDEEATFRHELRQFLADELPDDWDDLSKDGPGSEAQAAFSRQFCGRLAEKGWLTPHWPTEFGGGGKGAWFHAVLGEEMWAVGEPRGPQYMNVNWIGPAIQRYGTAEQHKQHLPPISSGSVLWCQGFSEPDAGSDLAALRTRAIRDGDEYIVNGQKLWTSYANHADYCFLLVRTDPEKAGTKGISVLLVPMSTEGISVREVPSMVGERYFHEIYFTQVRVPVDCRLGPENGGWQVVTFALAQERVGAARYARAARVIDALAADAAELGRLDDPLLQVRLGAARAACEAARVLAYKVIDQRDRGEPPAPDTNVARVANTRADLAVADLALAVHGADALEYGSIADANYRLAITAGVAVGATEVQLDLIARRFLALDPNAKARS</sequence>
<dbReference type="FunFam" id="2.40.110.10:FF:000002">
    <property type="entry name" value="Acyl-CoA dehydrogenase fadE12"/>
    <property type="match status" value="1"/>
</dbReference>
<dbReference type="InterPro" id="IPR013786">
    <property type="entry name" value="AcylCoA_DH/ox_N"/>
</dbReference>
<dbReference type="PANTHER" id="PTHR43292:SF3">
    <property type="entry name" value="ACYL-COA DEHYDROGENASE FADE29"/>
    <property type="match status" value="1"/>
</dbReference>
<dbReference type="Pfam" id="PF02771">
    <property type="entry name" value="Acyl-CoA_dh_N"/>
    <property type="match status" value="1"/>
</dbReference>
<evidence type="ECO:0000256" key="1">
    <source>
        <dbReference type="ARBA" id="ARBA00001974"/>
    </source>
</evidence>
<evidence type="ECO:0000259" key="8">
    <source>
        <dbReference type="Pfam" id="PF00441"/>
    </source>
</evidence>
<reference evidence="12" key="1">
    <citation type="submission" date="2018-05" db="EMBL/GenBank/DDBJ databases">
        <authorList>
            <person name="Deangelis K."/>
            <person name="Huntemann M."/>
            <person name="Clum A."/>
            <person name="Pillay M."/>
            <person name="Palaniappan K."/>
            <person name="Varghese N."/>
            <person name="Mikhailova N."/>
            <person name="Stamatis D."/>
            <person name="Reddy T."/>
            <person name="Daum C."/>
            <person name="Shapiro N."/>
            <person name="Ivanova N."/>
            <person name="Kyrpides N."/>
            <person name="Woyke T."/>
        </authorList>
    </citation>
    <scope>NUCLEOTIDE SEQUENCE [LARGE SCALE GENOMIC DNA]</scope>
    <source>
        <strain evidence="12">GAS496</strain>
    </source>
</reference>
<feature type="domain" description="Acyl-CoA dehydrogenase/oxidase C-terminal" evidence="8">
    <location>
        <begin position="234"/>
        <end position="375"/>
    </location>
</feature>
<evidence type="ECO:0000259" key="9">
    <source>
        <dbReference type="Pfam" id="PF02770"/>
    </source>
</evidence>
<reference evidence="11 12" key="2">
    <citation type="submission" date="2018-06" db="EMBL/GenBank/DDBJ databases">
        <title>Sequencing of bacterial isolates from soil warming experiment in Harvard Forest, Massachusetts, USA.</title>
        <authorList>
            <person name="Deangelis K.PhD."/>
        </authorList>
    </citation>
    <scope>NUCLEOTIDE SEQUENCE [LARGE SCALE GENOMIC DNA]</scope>
    <source>
        <strain evidence="11 12">GAS496</strain>
    </source>
</reference>
<evidence type="ECO:0000256" key="4">
    <source>
        <dbReference type="ARBA" id="ARBA00022827"/>
    </source>
</evidence>
<evidence type="ECO:0000256" key="6">
    <source>
        <dbReference type="ARBA" id="ARBA00052546"/>
    </source>
</evidence>
<dbReference type="Proteomes" id="UP000247781">
    <property type="component" value="Unassembled WGS sequence"/>
</dbReference>
<dbReference type="SUPFAM" id="SSF56645">
    <property type="entry name" value="Acyl-CoA dehydrogenase NM domain-like"/>
    <property type="match status" value="1"/>
</dbReference>
<dbReference type="Pfam" id="PF00441">
    <property type="entry name" value="Acyl-CoA_dh_1"/>
    <property type="match status" value="1"/>
</dbReference>
<dbReference type="Gene3D" id="2.40.110.10">
    <property type="entry name" value="Butyryl-CoA Dehydrogenase, subunit A, domain 2"/>
    <property type="match status" value="1"/>
</dbReference>
<comment type="similarity">
    <text evidence="2 7">Belongs to the acyl-CoA dehydrogenase family.</text>
</comment>
<dbReference type="Gene3D" id="1.10.540.10">
    <property type="entry name" value="Acyl-CoA dehydrogenase/oxidase, N-terminal domain"/>
    <property type="match status" value="1"/>
</dbReference>
<evidence type="ECO:0000259" key="10">
    <source>
        <dbReference type="Pfam" id="PF02771"/>
    </source>
</evidence>
<dbReference type="InterPro" id="IPR046373">
    <property type="entry name" value="Acyl-CoA_Oxase/DH_mid-dom_sf"/>
</dbReference>
<protein>
    <submittedName>
        <fullName evidence="11">Alkylation response protein AidB-like acyl-CoA dehydrogenase</fullName>
    </submittedName>
</protein>
<dbReference type="PANTHER" id="PTHR43292">
    <property type="entry name" value="ACYL-COA DEHYDROGENASE"/>
    <property type="match status" value="1"/>
</dbReference>
<dbReference type="InterPro" id="IPR009075">
    <property type="entry name" value="AcylCo_DH/oxidase_C"/>
</dbReference>
<name>A0A318HBI3_9MYCO</name>
<evidence type="ECO:0000256" key="5">
    <source>
        <dbReference type="ARBA" id="ARBA00023002"/>
    </source>
</evidence>
<comment type="caution">
    <text evidence="11">The sequence shown here is derived from an EMBL/GenBank/DDBJ whole genome shotgun (WGS) entry which is preliminary data.</text>
</comment>
<dbReference type="InterPro" id="IPR009100">
    <property type="entry name" value="AcylCoA_DH/oxidase_NM_dom_sf"/>
</dbReference>
<dbReference type="GO" id="GO:0050660">
    <property type="term" value="F:flavin adenine dinucleotide binding"/>
    <property type="evidence" value="ECO:0007669"/>
    <property type="project" value="InterPro"/>
</dbReference>
<dbReference type="InterPro" id="IPR052161">
    <property type="entry name" value="Mycobact_Acyl-CoA_DH"/>
</dbReference>